<accession>B4IML4</accession>
<comment type="subunit">
    <text evidence="1">Homotetramer.</text>
</comment>
<dbReference type="PhylomeDB" id="B4IML4"/>
<evidence type="ECO:0000259" key="3">
    <source>
        <dbReference type="Pfam" id="PF01365"/>
    </source>
</evidence>
<gene>
    <name evidence="4" type="primary">Dsec\GM17858</name>
    <name evidence="4" type="ORF">Dsec_GM17858</name>
</gene>
<keyword evidence="5" id="KW-1185">Reference proteome</keyword>
<keyword evidence="1" id="KW-0407">Ion channel</keyword>
<reference evidence="4 5" key="1">
    <citation type="journal article" date="2007" name="Nature">
        <title>Evolution of genes and genomes on the Drosophila phylogeny.</title>
        <authorList>
            <consortium name="Drosophila 12 Genomes Consortium"/>
            <person name="Clark A.G."/>
            <person name="Eisen M.B."/>
            <person name="Smith D.R."/>
            <person name="Bergman C.M."/>
            <person name="Oliver B."/>
            <person name="Markow T.A."/>
            <person name="Kaufman T.C."/>
            <person name="Kellis M."/>
            <person name="Gelbart W."/>
            <person name="Iyer V.N."/>
            <person name="Pollard D.A."/>
            <person name="Sackton T.B."/>
            <person name="Larracuente A.M."/>
            <person name="Singh N.D."/>
            <person name="Abad J.P."/>
            <person name="Abt D.N."/>
            <person name="Adryan B."/>
            <person name="Aguade M."/>
            <person name="Akashi H."/>
            <person name="Anderson W.W."/>
            <person name="Aquadro C.F."/>
            <person name="Ardell D.H."/>
            <person name="Arguello R."/>
            <person name="Artieri C.G."/>
            <person name="Barbash D.A."/>
            <person name="Barker D."/>
            <person name="Barsanti P."/>
            <person name="Batterham P."/>
            <person name="Batzoglou S."/>
            <person name="Begun D."/>
            <person name="Bhutkar A."/>
            <person name="Blanco E."/>
            <person name="Bosak S.A."/>
            <person name="Bradley R.K."/>
            <person name="Brand A.D."/>
            <person name="Brent M.R."/>
            <person name="Brooks A.N."/>
            <person name="Brown R.H."/>
            <person name="Butlin R.K."/>
            <person name="Caggese C."/>
            <person name="Calvi B.R."/>
            <person name="Bernardo de Carvalho A."/>
            <person name="Caspi A."/>
            <person name="Castrezana S."/>
            <person name="Celniker S.E."/>
            <person name="Chang J.L."/>
            <person name="Chapple C."/>
            <person name="Chatterji S."/>
            <person name="Chinwalla A."/>
            <person name="Civetta A."/>
            <person name="Clifton S.W."/>
            <person name="Comeron J.M."/>
            <person name="Costello J.C."/>
            <person name="Coyne J.A."/>
            <person name="Daub J."/>
            <person name="David R.G."/>
            <person name="Delcher A.L."/>
            <person name="Delehaunty K."/>
            <person name="Do C.B."/>
            <person name="Ebling H."/>
            <person name="Edwards K."/>
            <person name="Eickbush T."/>
            <person name="Evans J.D."/>
            <person name="Filipski A."/>
            <person name="Findeiss S."/>
            <person name="Freyhult E."/>
            <person name="Fulton L."/>
            <person name="Fulton R."/>
            <person name="Garcia A.C."/>
            <person name="Gardiner A."/>
            <person name="Garfield D.A."/>
            <person name="Garvin B.E."/>
            <person name="Gibson G."/>
            <person name="Gilbert D."/>
            <person name="Gnerre S."/>
            <person name="Godfrey J."/>
            <person name="Good R."/>
            <person name="Gotea V."/>
            <person name="Gravely B."/>
            <person name="Greenberg A.J."/>
            <person name="Griffiths-Jones S."/>
            <person name="Gross S."/>
            <person name="Guigo R."/>
            <person name="Gustafson E.A."/>
            <person name="Haerty W."/>
            <person name="Hahn M.W."/>
            <person name="Halligan D.L."/>
            <person name="Halpern A.L."/>
            <person name="Halter G.M."/>
            <person name="Han M.V."/>
            <person name="Heger A."/>
            <person name="Hillier L."/>
            <person name="Hinrichs A.S."/>
            <person name="Holmes I."/>
            <person name="Hoskins R.A."/>
            <person name="Hubisz M.J."/>
            <person name="Hultmark D."/>
            <person name="Huntley M.A."/>
            <person name="Jaffe D.B."/>
            <person name="Jagadeeshan S."/>
            <person name="Jeck W.R."/>
            <person name="Johnson J."/>
            <person name="Jones C.D."/>
            <person name="Jordan W.C."/>
            <person name="Karpen G.H."/>
            <person name="Kataoka E."/>
            <person name="Keightley P.D."/>
            <person name="Kheradpour P."/>
            <person name="Kirkness E.F."/>
            <person name="Koerich L.B."/>
            <person name="Kristiansen K."/>
            <person name="Kudrna D."/>
            <person name="Kulathinal R.J."/>
            <person name="Kumar S."/>
            <person name="Kwok R."/>
            <person name="Lander E."/>
            <person name="Langley C.H."/>
            <person name="Lapoint R."/>
            <person name="Lazzaro B.P."/>
            <person name="Lee S.J."/>
            <person name="Levesque L."/>
            <person name="Li R."/>
            <person name="Lin C.F."/>
            <person name="Lin M.F."/>
            <person name="Lindblad-Toh K."/>
            <person name="Llopart A."/>
            <person name="Long M."/>
            <person name="Low L."/>
            <person name="Lozovsky E."/>
            <person name="Lu J."/>
            <person name="Luo M."/>
            <person name="Machado C.A."/>
            <person name="Makalowski W."/>
            <person name="Marzo M."/>
            <person name="Matsuda M."/>
            <person name="Matzkin L."/>
            <person name="McAllister B."/>
            <person name="McBride C.S."/>
            <person name="McKernan B."/>
            <person name="McKernan K."/>
            <person name="Mendez-Lago M."/>
            <person name="Minx P."/>
            <person name="Mollenhauer M.U."/>
            <person name="Montooth K."/>
            <person name="Mount S.M."/>
            <person name="Mu X."/>
            <person name="Myers E."/>
            <person name="Negre B."/>
            <person name="Newfeld S."/>
            <person name="Nielsen R."/>
            <person name="Noor M.A."/>
            <person name="O'Grady P."/>
            <person name="Pachter L."/>
            <person name="Papaceit M."/>
            <person name="Parisi M.J."/>
            <person name="Parisi M."/>
            <person name="Parts L."/>
            <person name="Pedersen J.S."/>
            <person name="Pesole G."/>
            <person name="Phillippy A.M."/>
            <person name="Ponting C.P."/>
            <person name="Pop M."/>
            <person name="Porcelli D."/>
            <person name="Powell J.R."/>
            <person name="Prohaska S."/>
            <person name="Pruitt K."/>
            <person name="Puig M."/>
            <person name="Quesneville H."/>
            <person name="Ram K.R."/>
            <person name="Rand D."/>
            <person name="Rasmussen M.D."/>
            <person name="Reed L.K."/>
            <person name="Reenan R."/>
            <person name="Reily A."/>
            <person name="Remington K.A."/>
            <person name="Rieger T.T."/>
            <person name="Ritchie M.G."/>
            <person name="Robin C."/>
            <person name="Rogers Y.H."/>
            <person name="Rohde C."/>
            <person name="Rozas J."/>
            <person name="Rubenfield M.J."/>
            <person name="Ruiz A."/>
            <person name="Russo S."/>
            <person name="Salzberg S.L."/>
            <person name="Sanchez-Gracia A."/>
            <person name="Saranga D.J."/>
            <person name="Sato H."/>
            <person name="Schaeffer S.W."/>
            <person name="Schatz M.C."/>
            <person name="Schlenke T."/>
            <person name="Schwartz R."/>
            <person name="Segarra C."/>
            <person name="Singh R.S."/>
            <person name="Sirot L."/>
            <person name="Sirota M."/>
            <person name="Sisneros N.B."/>
            <person name="Smith C.D."/>
            <person name="Smith T.F."/>
            <person name="Spieth J."/>
            <person name="Stage D.E."/>
            <person name="Stark A."/>
            <person name="Stephan W."/>
            <person name="Strausberg R.L."/>
            <person name="Strempel S."/>
            <person name="Sturgill D."/>
            <person name="Sutton G."/>
            <person name="Sutton G.G."/>
            <person name="Tao W."/>
            <person name="Teichmann S."/>
            <person name="Tobari Y.N."/>
            <person name="Tomimura Y."/>
            <person name="Tsolas J.M."/>
            <person name="Valente V.L."/>
            <person name="Venter E."/>
            <person name="Venter J.C."/>
            <person name="Vicario S."/>
            <person name="Vieira F.G."/>
            <person name="Vilella A.J."/>
            <person name="Villasante A."/>
            <person name="Walenz B."/>
            <person name="Wang J."/>
            <person name="Wasserman M."/>
            <person name="Watts T."/>
            <person name="Wilson D."/>
            <person name="Wilson R.K."/>
            <person name="Wing R.A."/>
            <person name="Wolfner M.F."/>
            <person name="Wong A."/>
            <person name="Wong G.K."/>
            <person name="Wu C.I."/>
            <person name="Wu G."/>
            <person name="Yamamoto D."/>
            <person name="Yang H.P."/>
            <person name="Yang S.P."/>
            <person name="Yorke J.A."/>
            <person name="Yoshida K."/>
            <person name="Zdobnov E."/>
            <person name="Zhang P."/>
            <person name="Zhang Y."/>
            <person name="Zimin A.V."/>
            <person name="Baldwin J."/>
            <person name="Abdouelleil A."/>
            <person name="Abdulkadir J."/>
            <person name="Abebe A."/>
            <person name="Abera B."/>
            <person name="Abreu J."/>
            <person name="Acer S.C."/>
            <person name="Aftuck L."/>
            <person name="Alexander A."/>
            <person name="An P."/>
            <person name="Anderson E."/>
            <person name="Anderson S."/>
            <person name="Arachi H."/>
            <person name="Azer M."/>
            <person name="Bachantsang P."/>
            <person name="Barry A."/>
            <person name="Bayul T."/>
            <person name="Berlin A."/>
            <person name="Bessette D."/>
            <person name="Bloom T."/>
            <person name="Blye J."/>
            <person name="Boguslavskiy L."/>
            <person name="Bonnet C."/>
            <person name="Boukhgalter B."/>
            <person name="Bourzgui I."/>
            <person name="Brown A."/>
            <person name="Cahill P."/>
            <person name="Channer S."/>
            <person name="Cheshatsang Y."/>
            <person name="Chuda L."/>
            <person name="Citroen M."/>
            <person name="Collymore A."/>
            <person name="Cooke P."/>
            <person name="Costello M."/>
            <person name="D'Aco K."/>
            <person name="Daza R."/>
            <person name="De Haan G."/>
            <person name="DeGray S."/>
            <person name="DeMaso C."/>
            <person name="Dhargay N."/>
            <person name="Dooley K."/>
            <person name="Dooley E."/>
            <person name="Doricent M."/>
            <person name="Dorje P."/>
            <person name="Dorjee K."/>
            <person name="Dupes A."/>
            <person name="Elong R."/>
            <person name="Falk J."/>
            <person name="Farina A."/>
            <person name="Faro S."/>
            <person name="Ferguson D."/>
            <person name="Fisher S."/>
            <person name="Foley C.D."/>
            <person name="Franke A."/>
            <person name="Friedrich D."/>
            <person name="Gadbois L."/>
            <person name="Gearin G."/>
            <person name="Gearin C.R."/>
            <person name="Giannoukos G."/>
            <person name="Goode T."/>
            <person name="Graham J."/>
            <person name="Grandbois E."/>
            <person name="Grewal S."/>
            <person name="Gyaltsen K."/>
            <person name="Hafez N."/>
            <person name="Hagos B."/>
            <person name="Hall J."/>
            <person name="Henson C."/>
            <person name="Hollinger A."/>
            <person name="Honan T."/>
            <person name="Huard M.D."/>
            <person name="Hughes L."/>
            <person name="Hurhula B."/>
            <person name="Husby M.E."/>
            <person name="Kamat A."/>
            <person name="Kanga B."/>
            <person name="Kashin S."/>
            <person name="Khazanovich D."/>
            <person name="Kisner P."/>
            <person name="Lance K."/>
            <person name="Lara M."/>
            <person name="Lee W."/>
            <person name="Lennon N."/>
            <person name="Letendre F."/>
            <person name="LeVine R."/>
            <person name="Lipovsky A."/>
            <person name="Liu X."/>
            <person name="Liu J."/>
            <person name="Liu S."/>
            <person name="Lokyitsang T."/>
            <person name="Lokyitsang Y."/>
            <person name="Lubonja R."/>
            <person name="Lui A."/>
            <person name="MacDonald P."/>
            <person name="Magnisalis V."/>
            <person name="Maru K."/>
            <person name="Matthews C."/>
            <person name="McCusker W."/>
            <person name="McDonough S."/>
            <person name="Mehta T."/>
            <person name="Meldrim J."/>
            <person name="Meneus L."/>
            <person name="Mihai O."/>
            <person name="Mihalev A."/>
            <person name="Mihova T."/>
            <person name="Mittelman R."/>
            <person name="Mlenga V."/>
            <person name="Montmayeur A."/>
            <person name="Mulrain L."/>
            <person name="Navidi A."/>
            <person name="Naylor J."/>
            <person name="Negash T."/>
            <person name="Nguyen T."/>
            <person name="Nguyen N."/>
            <person name="Nicol R."/>
            <person name="Norbu C."/>
            <person name="Norbu N."/>
            <person name="Novod N."/>
            <person name="O'Neill B."/>
            <person name="Osman S."/>
            <person name="Markiewicz E."/>
            <person name="Oyono O.L."/>
            <person name="Patti C."/>
            <person name="Phunkhang P."/>
            <person name="Pierre F."/>
            <person name="Priest M."/>
            <person name="Raghuraman S."/>
            <person name="Rege F."/>
            <person name="Reyes R."/>
            <person name="Rise C."/>
            <person name="Rogov P."/>
            <person name="Ross K."/>
            <person name="Ryan E."/>
            <person name="Settipalli S."/>
            <person name="Shea T."/>
            <person name="Sherpa N."/>
            <person name="Shi L."/>
            <person name="Shih D."/>
            <person name="Sparrow T."/>
            <person name="Spaulding J."/>
            <person name="Stalker J."/>
            <person name="Stange-Thomann N."/>
            <person name="Stavropoulos S."/>
            <person name="Stone C."/>
            <person name="Strader C."/>
            <person name="Tesfaye S."/>
            <person name="Thomson T."/>
            <person name="Thoulutsang Y."/>
            <person name="Thoulutsang D."/>
            <person name="Topham K."/>
            <person name="Topping I."/>
            <person name="Tsamla T."/>
            <person name="Vassiliev H."/>
            <person name="Vo A."/>
            <person name="Wangchuk T."/>
            <person name="Wangdi T."/>
            <person name="Weiand M."/>
            <person name="Wilkinson J."/>
            <person name="Wilson A."/>
            <person name="Yadav S."/>
            <person name="Young G."/>
            <person name="Yu Q."/>
            <person name="Zembek L."/>
            <person name="Zhong D."/>
            <person name="Zimmer A."/>
            <person name="Zwirko Z."/>
            <person name="Jaffe D.B."/>
            <person name="Alvarez P."/>
            <person name="Brockman W."/>
            <person name="Butler J."/>
            <person name="Chin C."/>
            <person name="Gnerre S."/>
            <person name="Grabherr M."/>
            <person name="Kleber M."/>
            <person name="Mauceli E."/>
            <person name="MacCallum I."/>
        </authorList>
    </citation>
    <scope>NUCLEOTIDE SEQUENCE [LARGE SCALE GENOMIC DNA]</scope>
    <source>
        <strain evidence="5">Rob3c / Tucson 14021-0248.25</strain>
    </source>
</reference>
<dbReference type="GO" id="GO:0051209">
    <property type="term" value="P:release of sequestered calcium ion into cytosol"/>
    <property type="evidence" value="ECO:0007669"/>
    <property type="project" value="UniProtKB-UniRule"/>
</dbReference>
<dbReference type="GO" id="GO:0035091">
    <property type="term" value="F:phosphatidylinositol binding"/>
    <property type="evidence" value="ECO:0007669"/>
    <property type="project" value="TreeGrafter"/>
</dbReference>
<evidence type="ECO:0000313" key="5">
    <source>
        <dbReference type="Proteomes" id="UP000001292"/>
    </source>
</evidence>
<evidence type="ECO:0000313" key="4">
    <source>
        <dbReference type="EMBL" id="EDW49153.1"/>
    </source>
</evidence>
<comment type="function">
    <text evidence="1">Receptor for inositol 1,4,5-trisphosphate, a second messenger that mediates the release of intracellular calcium.</text>
</comment>
<dbReference type="GO" id="GO:0070679">
    <property type="term" value="F:inositol 1,4,5 trisphosphate binding"/>
    <property type="evidence" value="ECO:0007669"/>
    <property type="project" value="UniProtKB-UniRule"/>
</dbReference>
<dbReference type="GO" id="GO:0005789">
    <property type="term" value="C:endoplasmic reticulum membrane"/>
    <property type="evidence" value="ECO:0007669"/>
    <property type="project" value="UniProtKB-SubCell"/>
</dbReference>
<dbReference type="SUPFAM" id="SSF100909">
    <property type="entry name" value="IP3 receptor type 1 binding core, domain 2"/>
    <property type="match status" value="2"/>
</dbReference>
<comment type="similarity">
    <text evidence="1">Belongs to the InsP3 receptor family.</text>
</comment>
<keyword evidence="1" id="KW-0109">Calcium transport</keyword>
<dbReference type="HOGENOM" id="CLU_271335_0_0_1"/>
<keyword evidence="1" id="KW-0675">Receptor</keyword>
<feature type="domain" description="RIH" evidence="3">
    <location>
        <begin position="723"/>
        <end position="871"/>
    </location>
</feature>
<keyword evidence="1" id="KW-0256">Endoplasmic reticulum</keyword>
<dbReference type="GO" id="GO:0005509">
    <property type="term" value="F:calcium ion binding"/>
    <property type="evidence" value="ECO:0007669"/>
    <property type="project" value="TreeGrafter"/>
</dbReference>
<feature type="region of interest" description="Disordered" evidence="2">
    <location>
        <begin position="254"/>
        <end position="285"/>
    </location>
</feature>
<dbReference type="Pfam" id="PF01365">
    <property type="entry name" value="RYDR_ITPR"/>
    <property type="match status" value="2"/>
</dbReference>
<feature type="non-terminal residue" evidence="4">
    <location>
        <position position="1"/>
    </location>
</feature>
<keyword evidence="1" id="KW-0813">Transport</keyword>
<dbReference type="InterPro" id="IPR035910">
    <property type="entry name" value="RyR/IP3R_RIH_dom_sf"/>
</dbReference>
<dbReference type="STRING" id="7238.B4IML4"/>
<dbReference type="PANTHER" id="PTHR13715:SF102">
    <property type="entry name" value="INOSITOL 1,4,5-TRISPHOSPHATE RECEPTOR"/>
    <property type="match status" value="1"/>
</dbReference>
<keyword evidence="1" id="KW-0406">Ion transport</keyword>
<feature type="region of interest" description="Disordered" evidence="2">
    <location>
        <begin position="506"/>
        <end position="538"/>
    </location>
</feature>
<keyword evidence="1" id="KW-0107">Calcium channel</keyword>
<dbReference type="Proteomes" id="UP000001292">
    <property type="component" value="Unassembled WGS sequence"/>
</dbReference>
<proteinExistence type="inferred from homology"/>
<dbReference type="PRINTS" id="PR00779">
    <property type="entry name" value="INSP3RECEPTR"/>
</dbReference>
<dbReference type="FunFam" id="1.25.10.30:FF:000001">
    <property type="entry name" value="Inositol 1,4,5-trisphosphate receptor, type 2"/>
    <property type="match status" value="1"/>
</dbReference>
<comment type="subcellular location">
    <subcellularLocation>
        <location evidence="1">Endoplasmic reticulum membrane</location>
        <topology evidence="1">Multi-pass membrane protein</topology>
    </subcellularLocation>
</comment>
<evidence type="ECO:0000256" key="1">
    <source>
        <dbReference type="RuleBase" id="RU368044"/>
    </source>
</evidence>
<sequence>VTSKLDNGSISINERRALISLLQDIVYFIAGMENEQDKTKALEFTIKNPIRDRQKLLREQYILKQLFKILQGPFQEHTAGHGPFLRLDELSDPKNSPYKNIFRLCYRILRLSQQDYRKNQEYIAKHFDLIQKQIGYDILAEDTITALLHNNRKLLEKHITAAEIETFVGLVGKNMHNWDSRFFDYLSDLCVSNRTAIAVTQELIRKSVLSDKNKDILIETQVRALRTGSGPARCYKGTSEDVCLATLAEDAGDDVNRSDGQSTSTTTTWDSASLNEDDGSPSTGDKYEIHLKWTGQPTSRSMADLASCDGGELEAAILNYYRHQLNLFSNMCLNRQNLALNELSPRLDIDLILKCMSDETMPYELRASFCRLMLHLHVDRDPQEPVTPVKYARLWSEIPSKMSIQDCRRGDYTEAEGGVLRSIGDINTVMTSLALGSVGQAIAAPTIFLQQRKSVSQLMKEYPLVMDTKLKIIEILHFILDVRLDYRISCLLSIFKREFDESDVAASAANNEASQQHSQQQAQQTPGSSNETDPLDSAESVAAGAAAAAATASRQKNIDLESIGVQAEGIFDCERSDAANLDLDGQDGRTFLRVLLHLIMHDYAPLVSGALHLLFRHFSQRQEVLQAFRQVQLLVSDSDVESYKQIKSDLEILRQSVEKSELWVYKAKATDELGATDAGGDAVSLEYNAALSQEQRNEYRKVKEILIRMNKFCVTASGPGSVVKPRKHEQRLLRNVGVHTVVLDLLQNPYDEKDDELMKELMCLAHEFLQNFCLGNQQNQVLLHNHLDLFLNPGILEAKTVCAIFKDNLALCNEVTDKVVQHFVHCIEIHGRHVAYLQFLQTIVRAENQFIRRCQDMVMQELINSGEDVLVVYNDKGSFNHFVQMMQQQMLRMEKLSDDSPLKYHVTLVKLLACCTMGKNVYTEIKCNNLLSLDDIVTIICHPLCMPEVKEAYVDFLNHCYIDTEVEMKEIYASGHMWSLFEKSFLVDINQLITNPAAASNKTLQAYVLNGVTNLLGSFFASPFSDQSAIVQSRQLIFVQLLQAAHRITQCRWLSLGDRFNVENSIRTLTESAKMRSIALPPELEQQLATMSSKTAMLTRQTTKWLLAPKKPKYEAQQVASLMCWDRSIIEGFEGHSVSLGGSTKAGGGGGIISASGYTVPLRAALPRRNRGPEALRKRWIHPKANQAHRKAAGGE</sequence>
<dbReference type="InterPro" id="IPR000699">
    <property type="entry name" value="RIH_dom"/>
</dbReference>
<dbReference type="AlphaFoldDB" id="B4IML4"/>
<dbReference type="PANTHER" id="PTHR13715">
    <property type="entry name" value="RYANODINE RECEPTOR AND IP3 RECEPTOR"/>
    <property type="match status" value="1"/>
</dbReference>
<dbReference type="GO" id="GO:0005220">
    <property type="term" value="F:inositol 1,4,5-trisphosphate-gated calcium channel activity"/>
    <property type="evidence" value="ECO:0007669"/>
    <property type="project" value="UniProtKB-UniRule"/>
</dbReference>
<comment type="domain">
    <text evidence="1">The receptor contains a calcium channel in its C-terminal extremity. Its large N-terminal cytoplasmic region has the ligand-binding site in the N-terminus and modulatory sites in the middle portion immediately upstream of the channel region.</text>
</comment>
<evidence type="ECO:0000256" key="2">
    <source>
        <dbReference type="SAM" id="MobiDB-lite"/>
    </source>
</evidence>
<name>B4IML4_DROSE</name>
<organism evidence="5">
    <name type="scientific">Drosophila sechellia</name>
    <name type="common">Fruit fly</name>
    <dbReference type="NCBI Taxonomy" id="7238"/>
    <lineage>
        <taxon>Eukaryota</taxon>
        <taxon>Metazoa</taxon>
        <taxon>Ecdysozoa</taxon>
        <taxon>Arthropoda</taxon>
        <taxon>Hexapoda</taxon>
        <taxon>Insecta</taxon>
        <taxon>Pterygota</taxon>
        <taxon>Neoptera</taxon>
        <taxon>Endopterygota</taxon>
        <taxon>Diptera</taxon>
        <taxon>Brachycera</taxon>
        <taxon>Muscomorpha</taxon>
        <taxon>Ephydroidea</taxon>
        <taxon>Drosophilidae</taxon>
        <taxon>Drosophila</taxon>
        <taxon>Sophophora</taxon>
    </lineage>
</organism>
<feature type="domain" description="RIH" evidence="3">
    <location>
        <begin position="20"/>
        <end position="222"/>
    </location>
</feature>
<dbReference type="SMR" id="B4IML4"/>
<dbReference type="GO" id="GO:0016529">
    <property type="term" value="C:sarcoplasmic reticulum"/>
    <property type="evidence" value="ECO:0007669"/>
    <property type="project" value="TreeGrafter"/>
</dbReference>
<dbReference type="GO" id="GO:0005886">
    <property type="term" value="C:plasma membrane"/>
    <property type="evidence" value="ECO:0007669"/>
    <property type="project" value="TreeGrafter"/>
</dbReference>
<keyword evidence="1" id="KW-0106">Calcium</keyword>
<dbReference type="InterPro" id="IPR000493">
    <property type="entry name" value="InsP3_rcpt"/>
</dbReference>
<keyword evidence="1" id="KW-0472">Membrane</keyword>
<dbReference type="Gene3D" id="1.25.10.30">
    <property type="entry name" value="IP3 receptor type 1 binding core, RIH domain"/>
    <property type="match status" value="1"/>
</dbReference>
<dbReference type="GO" id="GO:0030667">
    <property type="term" value="C:secretory granule membrane"/>
    <property type="evidence" value="ECO:0007669"/>
    <property type="project" value="TreeGrafter"/>
</dbReference>
<feature type="compositionally biased region" description="Low complexity" evidence="2">
    <location>
        <begin position="506"/>
        <end position="530"/>
    </location>
</feature>
<dbReference type="EMBL" id="CH481044">
    <property type="protein sequence ID" value="EDW49153.1"/>
    <property type="molecule type" value="Genomic_DNA"/>
</dbReference>
<dbReference type="InterPro" id="IPR015925">
    <property type="entry name" value="Ryanodine_IP3_receptor"/>
</dbReference>
<keyword evidence="1" id="KW-1071">Ligand-gated ion channel</keyword>
<protein>
    <recommendedName>
        <fullName evidence="1">Inositol 1,4,5-trisphosphate receptor</fullName>
    </recommendedName>
</protein>